<dbReference type="Pfam" id="PF05199">
    <property type="entry name" value="GMC_oxred_C"/>
    <property type="match status" value="1"/>
</dbReference>
<dbReference type="GO" id="GO:0016614">
    <property type="term" value="F:oxidoreductase activity, acting on CH-OH group of donors"/>
    <property type="evidence" value="ECO:0007669"/>
    <property type="project" value="InterPro"/>
</dbReference>
<evidence type="ECO:0000256" key="6">
    <source>
        <dbReference type="ARBA" id="ARBA00022630"/>
    </source>
</evidence>
<feature type="binding site" evidence="12">
    <location>
        <position position="197"/>
    </location>
    <ligand>
        <name>FAD</name>
        <dbReference type="ChEBI" id="CHEBI:57692"/>
    </ligand>
</feature>
<dbReference type="Pfam" id="PF00732">
    <property type="entry name" value="GMC_oxred_N"/>
    <property type="match status" value="1"/>
</dbReference>
<gene>
    <name evidence="17" type="ORF">L484_023038</name>
</gene>
<dbReference type="eggNOG" id="KOG1238">
    <property type="taxonomic scope" value="Eukaryota"/>
</dbReference>
<dbReference type="Gene3D" id="3.30.410.40">
    <property type="match status" value="1"/>
</dbReference>
<dbReference type="PROSITE" id="PS51257">
    <property type="entry name" value="PROKAR_LIPOPROTEIN"/>
    <property type="match status" value="1"/>
</dbReference>
<dbReference type="STRING" id="981085.W9RK52"/>
<dbReference type="PANTHER" id="PTHR45968">
    <property type="entry name" value="OSJNBA0019K04.7 PROTEIN"/>
    <property type="match status" value="1"/>
</dbReference>
<dbReference type="AlphaFoldDB" id="W9RK52"/>
<evidence type="ECO:0000256" key="1">
    <source>
        <dbReference type="ARBA" id="ARBA00001147"/>
    </source>
</evidence>
<feature type="binding site" evidence="12">
    <location>
        <position position="469"/>
    </location>
    <ligand>
        <name>FAD</name>
        <dbReference type="ChEBI" id="CHEBI:57692"/>
    </ligand>
</feature>
<evidence type="ECO:0000256" key="13">
    <source>
        <dbReference type="PIRSR" id="PIRSR000137-3"/>
    </source>
</evidence>
<dbReference type="InterPro" id="IPR036188">
    <property type="entry name" value="FAD/NAD-bd_sf"/>
</dbReference>
<feature type="disulfide bond" evidence="13">
    <location>
        <begin position="381"/>
        <end position="432"/>
    </location>
</feature>
<evidence type="ECO:0000259" key="16">
    <source>
        <dbReference type="PROSITE" id="PS00624"/>
    </source>
</evidence>
<evidence type="ECO:0000256" key="12">
    <source>
        <dbReference type="PIRSR" id="PIRSR000137-2"/>
    </source>
</evidence>
<dbReference type="Gene3D" id="3.50.50.60">
    <property type="entry name" value="FAD/NAD(P)-binding domain"/>
    <property type="match status" value="1"/>
</dbReference>
<sequence>MASEEKYDYIVIGGGTAGCPLAATLSEKHSVLVLERGGTPGTYPNVLNVAGYFANLMQEDDGQTPAQRFTSQDGVPNVRGRVLGGSSMINAGLYSRADDEFLSNSGVEWDMDSVEKAYQWVEESVVFRPNLAVWQSAVKEALLEAGVGPDNGLSVDHEVGTKIAGSTFDGVGKRYGAVELLNKGDLVNLRVAVHATVETIIFSEEGSKPSAVGVIYTDSNGKSHKALIRKRGEIILSAGAIGSPQLLLLSGVGSDTYLSSQNISVIHSQPNVGKFMADNPRNNINLVIPFPFDSSSAQVVGITSDYYIEAFSLSLSFFPIPLPFSLYPSSVSTELSLASIVEKIAGPLSHGSLQLASPNDVKVAPHVGFNYFADPVDLSRCVSGVRKIGDLLNTNSMDPFKYEALNGERGFMFLGPALPSNNSDDSAMEDYCRSTVTSFWHYHGGCLVGKVVDGDFRVMGVNSLRVVDGSTFSLSPGTNPQATLMMLGRYMGLKMLRERRQPIS</sequence>
<evidence type="ECO:0000256" key="2">
    <source>
        <dbReference type="ARBA" id="ARBA00001974"/>
    </source>
</evidence>
<dbReference type="InterPro" id="IPR007867">
    <property type="entry name" value="GMC_OxRtase_C"/>
</dbReference>
<feature type="binding site" evidence="12">
    <location>
        <begin position="440"/>
        <end position="441"/>
    </location>
    <ligand>
        <name>FAD</name>
        <dbReference type="ChEBI" id="CHEBI:57692"/>
    </ligand>
</feature>
<comment type="cofactor">
    <cofactor evidence="2 12">
        <name>FAD</name>
        <dbReference type="ChEBI" id="CHEBI:57692"/>
    </cofactor>
</comment>
<dbReference type="InterPro" id="IPR012132">
    <property type="entry name" value="GMC_OxRdtase"/>
</dbReference>
<dbReference type="PROSITE" id="PS00624">
    <property type="entry name" value="GMC_OXRED_2"/>
    <property type="match status" value="1"/>
</dbReference>
<dbReference type="SUPFAM" id="SSF51905">
    <property type="entry name" value="FAD/NAD(P)-binding domain"/>
    <property type="match status" value="1"/>
</dbReference>
<reference evidence="18" key="1">
    <citation type="submission" date="2013-01" db="EMBL/GenBank/DDBJ databases">
        <title>Draft Genome Sequence of a Mulberry Tree, Morus notabilis C.K. Schneid.</title>
        <authorList>
            <person name="He N."/>
            <person name="Zhao S."/>
        </authorList>
    </citation>
    <scope>NUCLEOTIDE SEQUENCE</scope>
</reference>
<dbReference type="PIRSF" id="PIRSF000137">
    <property type="entry name" value="Alcohol_oxidase"/>
    <property type="match status" value="1"/>
</dbReference>
<keyword evidence="18" id="KW-1185">Reference proteome</keyword>
<feature type="domain" description="Glucose-methanol-choline oxidoreductase N-terminal" evidence="16">
    <location>
        <begin position="239"/>
        <end position="253"/>
    </location>
</feature>
<keyword evidence="7" id="KW-0732">Signal</keyword>
<dbReference type="KEGG" id="mnt:21405818"/>
<dbReference type="GO" id="GO:0050660">
    <property type="term" value="F:flavin adenine dinucleotide binding"/>
    <property type="evidence" value="ECO:0007669"/>
    <property type="project" value="InterPro"/>
</dbReference>
<feature type="binding site" evidence="12">
    <location>
        <begin position="480"/>
        <end position="481"/>
    </location>
    <ligand>
        <name>FAD</name>
        <dbReference type="ChEBI" id="CHEBI:57692"/>
    </ligand>
</feature>
<dbReference type="InterPro" id="IPR000172">
    <property type="entry name" value="GMC_OxRdtase_N"/>
</dbReference>
<organism evidence="17 18">
    <name type="scientific">Morus notabilis</name>
    <dbReference type="NCBI Taxonomy" id="981085"/>
    <lineage>
        <taxon>Eukaryota</taxon>
        <taxon>Viridiplantae</taxon>
        <taxon>Streptophyta</taxon>
        <taxon>Embryophyta</taxon>
        <taxon>Tracheophyta</taxon>
        <taxon>Spermatophyta</taxon>
        <taxon>Magnoliopsida</taxon>
        <taxon>eudicotyledons</taxon>
        <taxon>Gunneridae</taxon>
        <taxon>Pentapetalae</taxon>
        <taxon>rosids</taxon>
        <taxon>fabids</taxon>
        <taxon>Rosales</taxon>
        <taxon>Moraceae</taxon>
        <taxon>Moreae</taxon>
        <taxon>Morus</taxon>
    </lineage>
</organism>
<comment type="similarity">
    <text evidence="3 14">Belongs to the GMC oxidoreductase family.</text>
</comment>
<evidence type="ECO:0000256" key="3">
    <source>
        <dbReference type="ARBA" id="ARBA00010790"/>
    </source>
</evidence>
<name>W9RK52_9ROSA</name>
<dbReference type="InterPro" id="IPR051871">
    <property type="entry name" value="GMC_Oxidoreductase-Related"/>
</dbReference>
<evidence type="ECO:0000313" key="18">
    <source>
        <dbReference type="Proteomes" id="UP000030645"/>
    </source>
</evidence>
<protein>
    <recommendedName>
        <fullName evidence="5">(R)-mandelonitrile lyase</fullName>
        <ecNumber evidence="5">4.1.2.10</ecNumber>
    </recommendedName>
</protein>
<feature type="binding site" evidence="12">
    <location>
        <position position="82"/>
    </location>
    <ligand>
        <name>FAD</name>
        <dbReference type="ChEBI" id="CHEBI:57692"/>
    </ligand>
</feature>
<dbReference type="GO" id="GO:0046593">
    <property type="term" value="F:mandelonitrile lyase activity"/>
    <property type="evidence" value="ECO:0007669"/>
    <property type="project" value="UniProtKB-EC"/>
</dbReference>
<evidence type="ECO:0000256" key="10">
    <source>
        <dbReference type="ARBA" id="ARBA00023180"/>
    </source>
</evidence>
<dbReference type="PROSITE" id="PS00623">
    <property type="entry name" value="GMC_OXRED_1"/>
    <property type="match status" value="1"/>
</dbReference>
<feature type="domain" description="Glucose-methanol-choline oxidoreductase N-terminal" evidence="15">
    <location>
        <begin position="80"/>
        <end position="103"/>
    </location>
</feature>
<proteinExistence type="inferred from homology"/>
<dbReference type="Proteomes" id="UP000030645">
    <property type="component" value="Unassembled WGS sequence"/>
</dbReference>
<dbReference type="EMBL" id="KE345183">
    <property type="protein sequence ID" value="EXB94929.1"/>
    <property type="molecule type" value="Genomic_DNA"/>
</dbReference>
<dbReference type="PANTHER" id="PTHR45968:SF23">
    <property type="entry name" value="GLUCOSE-METHANOL-CHOLINE OXIDOREDUCTASE N-TERMINAL DOMAIN-CONTAINING PROTEIN"/>
    <property type="match status" value="1"/>
</dbReference>
<feature type="binding site" evidence="12">
    <location>
        <begin position="35"/>
        <end position="36"/>
    </location>
    <ligand>
        <name>FAD</name>
        <dbReference type="ChEBI" id="CHEBI:57692"/>
    </ligand>
</feature>
<dbReference type="OrthoDB" id="269227at2759"/>
<evidence type="ECO:0000256" key="7">
    <source>
        <dbReference type="ARBA" id="ARBA00022729"/>
    </source>
</evidence>
<keyword evidence="9 13" id="KW-1015">Disulfide bond</keyword>
<evidence type="ECO:0000256" key="11">
    <source>
        <dbReference type="ARBA" id="ARBA00023239"/>
    </source>
</evidence>
<evidence type="ECO:0000259" key="15">
    <source>
        <dbReference type="PROSITE" id="PS00623"/>
    </source>
</evidence>
<evidence type="ECO:0000256" key="9">
    <source>
        <dbReference type="ARBA" id="ARBA00023157"/>
    </source>
</evidence>
<evidence type="ECO:0000256" key="8">
    <source>
        <dbReference type="ARBA" id="ARBA00022827"/>
    </source>
</evidence>
<keyword evidence="11 17" id="KW-0456">Lyase</keyword>
<comment type="catalytic activity">
    <reaction evidence="1">
        <text>(R)-mandelonitrile = benzaldehyde + hydrogen cyanide</text>
        <dbReference type="Rhea" id="RHEA:18313"/>
        <dbReference type="ChEBI" id="CHEBI:17169"/>
        <dbReference type="ChEBI" id="CHEBI:18407"/>
        <dbReference type="ChEBI" id="CHEBI:18450"/>
        <dbReference type="EC" id="4.1.2.10"/>
    </reaction>
</comment>
<comment type="subunit">
    <text evidence="4">Monomer.</text>
</comment>
<dbReference type="EC" id="4.1.2.10" evidence="5"/>
<evidence type="ECO:0000313" key="17">
    <source>
        <dbReference type="EMBL" id="EXB94929.1"/>
    </source>
</evidence>
<dbReference type="SUPFAM" id="SSF54373">
    <property type="entry name" value="FAD-linked reductases, C-terminal domain"/>
    <property type="match status" value="1"/>
</dbReference>
<evidence type="ECO:0000256" key="5">
    <source>
        <dbReference type="ARBA" id="ARBA00013074"/>
    </source>
</evidence>
<keyword evidence="6 14" id="KW-0285">Flavoprotein</keyword>
<evidence type="ECO:0000256" key="14">
    <source>
        <dbReference type="RuleBase" id="RU003968"/>
    </source>
</evidence>
<keyword evidence="8 12" id="KW-0274">FAD</keyword>
<keyword evidence="10" id="KW-0325">Glycoprotein</keyword>
<evidence type="ECO:0000256" key="4">
    <source>
        <dbReference type="ARBA" id="ARBA00011245"/>
    </source>
</evidence>
<accession>W9RK52</accession>